<proteinExistence type="predicted"/>
<evidence type="ECO:0000313" key="4">
    <source>
        <dbReference type="EMBL" id="PZP55621.1"/>
    </source>
</evidence>
<reference evidence="4 5" key="1">
    <citation type="submission" date="2017-08" db="EMBL/GenBank/DDBJ databases">
        <title>Infants hospitalized years apart are colonized by the same room-sourced microbial strains.</title>
        <authorList>
            <person name="Brooks B."/>
            <person name="Olm M.R."/>
            <person name="Firek B.A."/>
            <person name="Baker R."/>
            <person name="Thomas B.C."/>
            <person name="Morowitz M.J."/>
            <person name="Banfield J.F."/>
        </authorList>
    </citation>
    <scope>NUCLEOTIDE SEQUENCE [LARGE SCALE GENOMIC DNA]</scope>
    <source>
        <strain evidence="4">S2_006_000_R2_64</strain>
    </source>
</reference>
<dbReference type="Gene3D" id="3.90.550.10">
    <property type="entry name" value="Spore Coat Polysaccharide Biosynthesis Protein SpsA, Chain A"/>
    <property type="match status" value="1"/>
</dbReference>
<name>A0A2W5FI88_9BACT</name>
<dbReference type="InterPro" id="IPR029044">
    <property type="entry name" value="Nucleotide-diphossugar_trans"/>
</dbReference>
<gene>
    <name evidence="4" type="ORF">DI586_06295</name>
</gene>
<keyword evidence="1 4" id="KW-0808">Transferase</keyword>
<dbReference type="CDD" id="cd06422">
    <property type="entry name" value="NTP_transferase_like_1"/>
    <property type="match status" value="1"/>
</dbReference>
<dbReference type="AlphaFoldDB" id="A0A2W5FI88"/>
<dbReference type="SUPFAM" id="SSF53448">
    <property type="entry name" value="Nucleotide-diphospho-sugar transferases"/>
    <property type="match status" value="1"/>
</dbReference>
<evidence type="ECO:0000313" key="5">
    <source>
        <dbReference type="Proteomes" id="UP000249739"/>
    </source>
</evidence>
<evidence type="ECO:0000256" key="1">
    <source>
        <dbReference type="ARBA" id="ARBA00022679"/>
    </source>
</evidence>
<dbReference type="GO" id="GO:0016779">
    <property type="term" value="F:nucleotidyltransferase activity"/>
    <property type="evidence" value="ECO:0007669"/>
    <property type="project" value="UniProtKB-KW"/>
</dbReference>
<sequence length="234" mass="25793">MKPETAFILAAGLGTRLKPYTDTMPKPMVPVNGQPIIGHIIDQVIEAGCLSATVNLHHKAEVLRDYLTTRDDLKIHQSYEEQLLDTGGGAKQALPSLGGKPFYMINGDAFCLDGPSGPSLLSLADKFDDDKMDILLLLQPVERMVLTQGVGDYDLVGNKPIRNKERCGKYMFAGIRICHPRIFAGTPDGAFPFITLMDKAEKEGRLFAHVHDGDWHHISTPEDLERVNEALNDA</sequence>
<feature type="domain" description="Nucleotidyl transferase" evidence="3">
    <location>
        <begin position="6"/>
        <end position="132"/>
    </location>
</feature>
<organism evidence="4 5">
    <name type="scientific">Micavibrio aeruginosavorus</name>
    <dbReference type="NCBI Taxonomy" id="349221"/>
    <lineage>
        <taxon>Bacteria</taxon>
        <taxon>Pseudomonadati</taxon>
        <taxon>Bdellovibrionota</taxon>
        <taxon>Bdellovibrionia</taxon>
        <taxon>Bdellovibrionales</taxon>
        <taxon>Pseudobdellovibrionaceae</taxon>
        <taxon>Micavibrio</taxon>
    </lineage>
</organism>
<dbReference type="PANTHER" id="PTHR43584">
    <property type="entry name" value="NUCLEOTIDYL TRANSFERASE"/>
    <property type="match status" value="1"/>
</dbReference>
<comment type="caution">
    <text evidence="4">The sequence shown here is derived from an EMBL/GenBank/DDBJ whole genome shotgun (WGS) entry which is preliminary data.</text>
</comment>
<dbReference type="InterPro" id="IPR050065">
    <property type="entry name" value="GlmU-like"/>
</dbReference>
<keyword evidence="2" id="KW-0548">Nucleotidyltransferase</keyword>
<dbReference type="Proteomes" id="UP000249739">
    <property type="component" value="Unassembled WGS sequence"/>
</dbReference>
<dbReference type="InterPro" id="IPR005835">
    <property type="entry name" value="NTP_transferase_dom"/>
</dbReference>
<dbReference type="Pfam" id="PF00483">
    <property type="entry name" value="NTP_transferase"/>
    <property type="match status" value="1"/>
</dbReference>
<dbReference type="PANTHER" id="PTHR43584:SF8">
    <property type="entry name" value="N-ACETYLMURAMATE ALPHA-1-PHOSPHATE URIDYLYLTRANSFERASE"/>
    <property type="match status" value="1"/>
</dbReference>
<evidence type="ECO:0000256" key="2">
    <source>
        <dbReference type="ARBA" id="ARBA00022695"/>
    </source>
</evidence>
<evidence type="ECO:0000259" key="3">
    <source>
        <dbReference type="Pfam" id="PF00483"/>
    </source>
</evidence>
<dbReference type="EMBL" id="QFOT01000059">
    <property type="protein sequence ID" value="PZP55621.1"/>
    <property type="molecule type" value="Genomic_DNA"/>
</dbReference>
<accession>A0A2W5FI88</accession>
<protein>
    <submittedName>
        <fullName evidence="4">Nucleotidyltransferase family protein</fullName>
    </submittedName>
</protein>